<gene>
    <name evidence="1" type="ORF">HHI36_000788</name>
</gene>
<proteinExistence type="predicted"/>
<reference evidence="1 2" key="1">
    <citation type="journal article" date="2021" name="BMC Biol.">
        <title>Horizontally acquired antibacterial genes associated with adaptive radiation of ladybird beetles.</title>
        <authorList>
            <person name="Li H.S."/>
            <person name="Tang X.F."/>
            <person name="Huang Y.H."/>
            <person name="Xu Z.Y."/>
            <person name="Chen M.L."/>
            <person name="Du X.Y."/>
            <person name="Qiu B.Y."/>
            <person name="Chen P.T."/>
            <person name="Zhang W."/>
            <person name="Slipinski A."/>
            <person name="Escalona H.E."/>
            <person name="Waterhouse R.M."/>
            <person name="Zwick A."/>
            <person name="Pang H."/>
        </authorList>
    </citation>
    <scope>NUCLEOTIDE SEQUENCE [LARGE SCALE GENOMIC DNA]</scope>
    <source>
        <strain evidence="1">SYSU2018</strain>
    </source>
</reference>
<protein>
    <recommendedName>
        <fullName evidence="3">Endonuclease/exonuclease/phosphatase domain-containing protein</fullName>
    </recommendedName>
</protein>
<evidence type="ECO:0000313" key="1">
    <source>
        <dbReference type="EMBL" id="KAL3286279.1"/>
    </source>
</evidence>
<keyword evidence="2" id="KW-1185">Reference proteome</keyword>
<dbReference type="Proteomes" id="UP001516400">
    <property type="component" value="Unassembled WGS sequence"/>
</dbReference>
<sequence>MLASVNLRQIVTAMTRTRVNQEFSRLDLILTSDVNILTSPAHLSPIGKSDHVTLTCDLQLGLDKQRARKKTRLKTDSQRVNELLGAKSWQSLFANISVRECWSLFLEQVHEIVNSCSLEINFKQVLVRRYDMAANPI</sequence>
<dbReference type="EMBL" id="JABFTP020000185">
    <property type="protein sequence ID" value="KAL3286279.1"/>
    <property type="molecule type" value="Genomic_DNA"/>
</dbReference>
<dbReference type="AlphaFoldDB" id="A0ABD2P5I4"/>
<accession>A0ABD2P5I4</accession>
<organism evidence="1 2">
    <name type="scientific">Cryptolaemus montrouzieri</name>
    <dbReference type="NCBI Taxonomy" id="559131"/>
    <lineage>
        <taxon>Eukaryota</taxon>
        <taxon>Metazoa</taxon>
        <taxon>Ecdysozoa</taxon>
        <taxon>Arthropoda</taxon>
        <taxon>Hexapoda</taxon>
        <taxon>Insecta</taxon>
        <taxon>Pterygota</taxon>
        <taxon>Neoptera</taxon>
        <taxon>Endopterygota</taxon>
        <taxon>Coleoptera</taxon>
        <taxon>Polyphaga</taxon>
        <taxon>Cucujiformia</taxon>
        <taxon>Coccinelloidea</taxon>
        <taxon>Coccinellidae</taxon>
        <taxon>Scymninae</taxon>
        <taxon>Scymnini</taxon>
        <taxon>Cryptolaemus</taxon>
    </lineage>
</organism>
<evidence type="ECO:0000313" key="2">
    <source>
        <dbReference type="Proteomes" id="UP001516400"/>
    </source>
</evidence>
<name>A0ABD2P5I4_9CUCU</name>
<comment type="caution">
    <text evidence="1">The sequence shown here is derived from an EMBL/GenBank/DDBJ whole genome shotgun (WGS) entry which is preliminary data.</text>
</comment>
<evidence type="ECO:0008006" key="3">
    <source>
        <dbReference type="Google" id="ProtNLM"/>
    </source>
</evidence>